<feature type="region of interest" description="Disordered" evidence="4">
    <location>
        <begin position="334"/>
        <end position="364"/>
    </location>
</feature>
<dbReference type="KEGG" id="mcos:GM418_19510"/>
<feature type="compositionally biased region" description="Basic and acidic residues" evidence="4">
    <location>
        <begin position="335"/>
        <end position="364"/>
    </location>
</feature>
<dbReference type="InterPro" id="IPR058647">
    <property type="entry name" value="BSH_CzcB-like"/>
</dbReference>
<dbReference type="Gene3D" id="1.10.287.470">
    <property type="entry name" value="Helix hairpin bin"/>
    <property type="match status" value="1"/>
</dbReference>
<dbReference type="GO" id="GO:0015679">
    <property type="term" value="P:plasma membrane copper ion transport"/>
    <property type="evidence" value="ECO:0007669"/>
    <property type="project" value="TreeGrafter"/>
</dbReference>
<accession>A0A6I6JX98</accession>
<evidence type="ECO:0000256" key="3">
    <source>
        <dbReference type="SAM" id="Coils"/>
    </source>
</evidence>
<dbReference type="PANTHER" id="PTHR30097:SF4">
    <property type="entry name" value="SLR6042 PROTEIN"/>
    <property type="match status" value="1"/>
</dbReference>
<evidence type="ECO:0000259" key="5">
    <source>
        <dbReference type="Pfam" id="PF25954"/>
    </source>
</evidence>
<feature type="domain" description="CusB-like beta-barrel" evidence="5">
    <location>
        <begin position="233"/>
        <end position="304"/>
    </location>
</feature>
<dbReference type="Pfam" id="PF25973">
    <property type="entry name" value="BSH_CzcB"/>
    <property type="match status" value="1"/>
</dbReference>
<evidence type="ECO:0000256" key="1">
    <source>
        <dbReference type="ARBA" id="ARBA00009477"/>
    </source>
</evidence>
<keyword evidence="3" id="KW-0175">Coiled coil</keyword>
<protein>
    <submittedName>
        <fullName evidence="7">Efflux RND transporter periplasmic adaptor subunit</fullName>
    </submittedName>
</protein>
<dbReference type="AlphaFoldDB" id="A0A6I6JX98"/>
<organism evidence="7 8">
    <name type="scientific">Maribellus comscasis</name>
    <dbReference type="NCBI Taxonomy" id="2681766"/>
    <lineage>
        <taxon>Bacteria</taxon>
        <taxon>Pseudomonadati</taxon>
        <taxon>Bacteroidota</taxon>
        <taxon>Bacteroidia</taxon>
        <taxon>Marinilabiliales</taxon>
        <taxon>Prolixibacteraceae</taxon>
        <taxon>Maribellus</taxon>
    </lineage>
</organism>
<dbReference type="RefSeq" id="WP_158868920.1">
    <property type="nucleotide sequence ID" value="NZ_CP046401.1"/>
</dbReference>
<dbReference type="PANTHER" id="PTHR30097">
    <property type="entry name" value="CATION EFFLUX SYSTEM PROTEIN CUSB"/>
    <property type="match status" value="1"/>
</dbReference>
<gene>
    <name evidence="7" type="ORF">GM418_19510</name>
</gene>
<dbReference type="PROSITE" id="PS51257">
    <property type="entry name" value="PROKAR_LIPOPROTEIN"/>
    <property type="match status" value="1"/>
</dbReference>
<dbReference type="InterPro" id="IPR058792">
    <property type="entry name" value="Beta-barrel_RND_2"/>
</dbReference>
<comment type="similarity">
    <text evidence="1">Belongs to the membrane fusion protein (MFP) (TC 8.A.1) family.</text>
</comment>
<reference evidence="7 8" key="1">
    <citation type="submission" date="2019-11" db="EMBL/GenBank/DDBJ databases">
        <authorList>
            <person name="Zheng R.K."/>
            <person name="Sun C.M."/>
        </authorList>
    </citation>
    <scope>NUCLEOTIDE SEQUENCE [LARGE SCALE GENOMIC DNA]</scope>
    <source>
        <strain evidence="7 8">WC007</strain>
    </source>
</reference>
<dbReference type="Pfam" id="PF25954">
    <property type="entry name" value="Beta-barrel_RND_2"/>
    <property type="match status" value="1"/>
</dbReference>
<dbReference type="GO" id="GO:0030313">
    <property type="term" value="C:cell envelope"/>
    <property type="evidence" value="ECO:0007669"/>
    <property type="project" value="TreeGrafter"/>
</dbReference>
<feature type="domain" description="CzcB-like barrel-sandwich hybrid" evidence="6">
    <location>
        <begin position="79"/>
        <end position="225"/>
    </location>
</feature>
<keyword evidence="8" id="KW-1185">Reference proteome</keyword>
<dbReference type="GO" id="GO:0022857">
    <property type="term" value="F:transmembrane transporter activity"/>
    <property type="evidence" value="ECO:0007669"/>
    <property type="project" value="InterPro"/>
</dbReference>
<evidence type="ECO:0000259" key="6">
    <source>
        <dbReference type="Pfam" id="PF25973"/>
    </source>
</evidence>
<evidence type="ECO:0000256" key="4">
    <source>
        <dbReference type="SAM" id="MobiDB-lite"/>
    </source>
</evidence>
<evidence type="ECO:0000256" key="2">
    <source>
        <dbReference type="ARBA" id="ARBA00022448"/>
    </source>
</evidence>
<dbReference type="NCBIfam" id="TIGR01730">
    <property type="entry name" value="RND_mfp"/>
    <property type="match status" value="1"/>
</dbReference>
<keyword evidence="2" id="KW-0813">Transport</keyword>
<evidence type="ECO:0000313" key="7">
    <source>
        <dbReference type="EMBL" id="QGY45780.1"/>
    </source>
</evidence>
<dbReference type="Gene3D" id="2.40.30.170">
    <property type="match status" value="1"/>
</dbReference>
<dbReference type="GO" id="GO:0016020">
    <property type="term" value="C:membrane"/>
    <property type="evidence" value="ECO:0007669"/>
    <property type="project" value="InterPro"/>
</dbReference>
<proteinExistence type="inferred from homology"/>
<dbReference type="InterPro" id="IPR051909">
    <property type="entry name" value="MFP_Cation_Efflux"/>
</dbReference>
<sequence>MKSKIIIALLAVVTLMSCNNNKKNSETGEQEEHEGPEGVVFLNPQQREALDLELGTFQMRNLTTMVKTNGEMQVPPASSAEVTAVIGGNVRDIRVFHGDMVRRGQTLAILEHPDYIKLQEDFAELASRLEYLEMEYERQKELFENNVGAGREFQQVKSEYNSAKAKYQGLKARLQLLHLSPEKVKEGTISNSVPIVSPINGYVNEINVKMGTYAGAQDMLFEITDNSEIHADFMVYENDVHLLEKGQKVHFTAANIPDKELTATIFAIGQEFEANARAVHVHARLDESVPGLIPGMYISGHIHTDENYTRTLPNDAIVSEGTKSYIFVLDEQATEAEHGHEENHAGESDEEHGEHSGETQEGENHEVMAFRMVEVITGLQDEGYTEIKLLNPLPDDTQIVMNAAYYLLSDLKKDEAGDDD</sequence>
<name>A0A6I6JX98_9BACT</name>
<dbReference type="Gene3D" id="2.40.50.100">
    <property type="match status" value="1"/>
</dbReference>
<dbReference type="EMBL" id="CP046401">
    <property type="protein sequence ID" value="QGY45780.1"/>
    <property type="molecule type" value="Genomic_DNA"/>
</dbReference>
<dbReference type="SUPFAM" id="SSF111369">
    <property type="entry name" value="HlyD-like secretion proteins"/>
    <property type="match status" value="1"/>
</dbReference>
<dbReference type="GO" id="GO:0060003">
    <property type="term" value="P:copper ion export"/>
    <property type="evidence" value="ECO:0007669"/>
    <property type="project" value="TreeGrafter"/>
</dbReference>
<evidence type="ECO:0000313" key="8">
    <source>
        <dbReference type="Proteomes" id="UP000428260"/>
    </source>
</evidence>
<feature type="coiled-coil region" evidence="3">
    <location>
        <begin position="115"/>
        <end position="173"/>
    </location>
</feature>
<dbReference type="InterPro" id="IPR006143">
    <property type="entry name" value="RND_pump_MFP"/>
</dbReference>
<dbReference type="Proteomes" id="UP000428260">
    <property type="component" value="Chromosome"/>
</dbReference>